<gene>
    <name evidence="1" type="ORF">BDP55DRAFT_685470</name>
</gene>
<name>A0AAJ0A6P7_9PEZI</name>
<protein>
    <submittedName>
        <fullName evidence="1">Uncharacterized protein</fullName>
    </submittedName>
</protein>
<keyword evidence="2" id="KW-1185">Reference proteome</keyword>
<dbReference type="GeneID" id="85460974"/>
<dbReference type="EMBL" id="JAHMHR010000091">
    <property type="protein sequence ID" value="KAK1657485.1"/>
    <property type="molecule type" value="Genomic_DNA"/>
</dbReference>
<evidence type="ECO:0000313" key="1">
    <source>
        <dbReference type="EMBL" id="KAK1657485.1"/>
    </source>
</evidence>
<comment type="caution">
    <text evidence="1">The sequence shown here is derived from an EMBL/GenBank/DDBJ whole genome shotgun (WGS) entry which is preliminary data.</text>
</comment>
<feature type="non-terminal residue" evidence="1">
    <location>
        <position position="76"/>
    </location>
</feature>
<organism evidence="1 2">
    <name type="scientific">Colletotrichum godetiae</name>
    <dbReference type="NCBI Taxonomy" id="1209918"/>
    <lineage>
        <taxon>Eukaryota</taxon>
        <taxon>Fungi</taxon>
        <taxon>Dikarya</taxon>
        <taxon>Ascomycota</taxon>
        <taxon>Pezizomycotina</taxon>
        <taxon>Sordariomycetes</taxon>
        <taxon>Hypocreomycetidae</taxon>
        <taxon>Glomerellales</taxon>
        <taxon>Glomerellaceae</taxon>
        <taxon>Colletotrichum</taxon>
        <taxon>Colletotrichum acutatum species complex</taxon>
    </lineage>
</organism>
<proteinExistence type="predicted"/>
<accession>A0AAJ0A6P7</accession>
<dbReference type="Proteomes" id="UP001224890">
    <property type="component" value="Unassembled WGS sequence"/>
</dbReference>
<reference evidence="1" key="1">
    <citation type="submission" date="2021-06" db="EMBL/GenBank/DDBJ databases">
        <title>Comparative genomics, transcriptomics and evolutionary studies reveal genomic signatures of adaptation to plant cell wall in hemibiotrophic fungi.</title>
        <authorList>
            <consortium name="DOE Joint Genome Institute"/>
            <person name="Baroncelli R."/>
            <person name="Diaz J.F."/>
            <person name="Benocci T."/>
            <person name="Peng M."/>
            <person name="Battaglia E."/>
            <person name="Haridas S."/>
            <person name="Andreopoulos W."/>
            <person name="Labutti K."/>
            <person name="Pangilinan J."/>
            <person name="Floch G.L."/>
            <person name="Makela M.R."/>
            <person name="Henrissat B."/>
            <person name="Grigoriev I.V."/>
            <person name="Crouch J.A."/>
            <person name="De Vries R.P."/>
            <person name="Sukno S.A."/>
            <person name="Thon M.R."/>
        </authorList>
    </citation>
    <scope>NUCLEOTIDE SEQUENCE</scope>
    <source>
        <strain evidence="1">CBS 193.32</strain>
    </source>
</reference>
<dbReference type="AlphaFoldDB" id="A0AAJ0A6P7"/>
<dbReference type="RefSeq" id="XP_060422249.1">
    <property type="nucleotide sequence ID" value="XM_060576448.1"/>
</dbReference>
<sequence length="76" mass="8614">MRQEFYHLLCIILFMFKEKTSNKYLWTMGAYFLKSCPEFSTDIPAIRPIPCTASGVAIVSSIPPQNLPQQASSSRL</sequence>
<evidence type="ECO:0000313" key="2">
    <source>
        <dbReference type="Proteomes" id="UP001224890"/>
    </source>
</evidence>